<evidence type="ECO:0000256" key="4">
    <source>
        <dbReference type="ARBA" id="ARBA00023136"/>
    </source>
</evidence>
<evidence type="ECO:0000313" key="8">
    <source>
        <dbReference type="EMBL" id="QIW12578.1"/>
    </source>
</evidence>
<dbReference type="AlphaFoldDB" id="A0A2Z4XZN2"/>
<feature type="transmembrane region" description="Helical" evidence="5">
    <location>
        <begin position="114"/>
        <end position="132"/>
    </location>
</feature>
<proteinExistence type="predicted"/>
<evidence type="ECO:0000313" key="10">
    <source>
        <dbReference type="Proteomes" id="UP000681131"/>
    </source>
</evidence>
<feature type="transmembrane region" description="Helical" evidence="5">
    <location>
        <begin position="38"/>
        <end position="56"/>
    </location>
</feature>
<dbReference type="KEGG" id="fad:CDH04_07925"/>
<dbReference type="RefSeq" id="WP_112870510.1">
    <property type="nucleotide sequence ID" value="NZ_CP021781.1"/>
</dbReference>
<dbReference type="OrthoDB" id="5604280at2"/>
<reference evidence="7 9" key="1">
    <citation type="submission" date="2017-06" db="EMBL/GenBank/DDBJ databases">
        <title>Complete genome of Francisella adeliensis.</title>
        <authorList>
            <person name="Vallesi A."/>
            <person name="Sjodin A."/>
        </authorList>
    </citation>
    <scope>NUCLEOTIDE SEQUENCE [LARGE SCALE GENOMIC DNA]</scope>
    <source>
        <strain evidence="7 9">FDC440</strain>
    </source>
</reference>
<dbReference type="InterPro" id="IPR049453">
    <property type="entry name" value="Memb_transporter_dom"/>
</dbReference>
<dbReference type="GO" id="GO:0016020">
    <property type="term" value="C:membrane"/>
    <property type="evidence" value="ECO:0007669"/>
    <property type="project" value="UniProtKB-SubCell"/>
</dbReference>
<gene>
    <name evidence="7" type="ORF">CDH04_07925</name>
    <name evidence="8" type="ORF">FZC43_07930</name>
</gene>
<sequence>MNKIYKDIYISLEIAIAACICFILGFYISGLLHRGESVIGGFWCLITASAILQFSIKNSYLASIEIFMGSVIGGITAFLFTYMLGYHYYVMILAVAISVLLTISFNYENAIKMSSASAGVIVALGLYQPHFAPFLNMSLRLVETFTGTVVALFFIFISRIFKIRIDE</sequence>
<evidence type="ECO:0000259" key="6">
    <source>
        <dbReference type="Pfam" id="PF13515"/>
    </source>
</evidence>
<feature type="transmembrane region" description="Helical" evidence="5">
    <location>
        <begin position="12"/>
        <end position="32"/>
    </location>
</feature>
<dbReference type="EMBL" id="CP021781">
    <property type="protein sequence ID" value="AXA34331.1"/>
    <property type="molecule type" value="Genomic_DNA"/>
</dbReference>
<dbReference type="Proteomes" id="UP000251120">
    <property type="component" value="Chromosome"/>
</dbReference>
<evidence type="ECO:0000313" key="7">
    <source>
        <dbReference type="EMBL" id="AXA34331.1"/>
    </source>
</evidence>
<comment type="subcellular location">
    <subcellularLocation>
        <location evidence="1">Membrane</location>
        <topology evidence="1">Multi-pass membrane protein</topology>
    </subcellularLocation>
</comment>
<feature type="transmembrane region" description="Helical" evidence="5">
    <location>
        <begin position="88"/>
        <end position="107"/>
    </location>
</feature>
<feature type="transmembrane region" description="Helical" evidence="5">
    <location>
        <begin position="144"/>
        <end position="161"/>
    </location>
</feature>
<evidence type="ECO:0000256" key="3">
    <source>
        <dbReference type="ARBA" id="ARBA00022989"/>
    </source>
</evidence>
<dbReference type="Pfam" id="PF13515">
    <property type="entry name" value="FUSC_2"/>
    <property type="match status" value="1"/>
</dbReference>
<organism evidence="7 9">
    <name type="scientific">Francisella adeliensis</name>
    <dbReference type="NCBI Taxonomy" id="2007306"/>
    <lineage>
        <taxon>Bacteria</taxon>
        <taxon>Pseudomonadati</taxon>
        <taxon>Pseudomonadota</taxon>
        <taxon>Gammaproteobacteria</taxon>
        <taxon>Thiotrichales</taxon>
        <taxon>Francisellaceae</taxon>
        <taxon>Francisella</taxon>
    </lineage>
</organism>
<keyword evidence="2 5" id="KW-0812">Transmembrane</keyword>
<dbReference type="Proteomes" id="UP000681131">
    <property type="component" value="Chromosome"/>
</dbReference>
<keyword evidence="4 5" id="KW-0472">Membrane</keyword>
<dbReference type="EMBL" id="CP043424">
    <property type="protein sequence ID" value="QIW12578.1"/>
    <property type="molecule type" value="Genomic_DNA"/>
</dbReference>
<feature type="domain" description="Integral membrane bound transporter" evidence="6">
    <location>
        <begin position="34"/>
        <end position="154"/>
    </location>
</feature>
<keyword evidence="10" id="KW-1185">Reference proteome</keyword>
<evidence type="ECO:0000256" key="1">
    <source>
        <dbReference type="ARBA" id="ARBA00004141"/>
    </source>
</evidence>
<protein>
    <submittedName>
        <fullName evidence="8">FUSC family protein</fullName>
    </submittedName>
</protein>
<name>A0A2Z4XZN2_9GAMM</name>
<feature type="transmembrane region" description="Helical" evidence="5">
    <location>
        <begin position="63"/>
        <end position="82"/>
    </location>
</feature>
<keyword evidence="3 5" id="KW-1133">Transmembrane helix</keyword>
<evidence type="ECO:0000256" key="2">
    <source>
        <dbReference type="ARBA" id="ARBA00022692"/>
    </source>
</evidence>
<accession>A0A2Z4XZN2</accession>
<reference evidence="8 10" key="2">
    <citation type="submission" date="2019-08" db="EMBL/GenBank/DDBJ databases">
        <title>Complete genome sequences of Francisella adeliensis (FSC1325 and FSC1326).</title>
        <authorList>
            <person name="Ohrman C."/>
            <person name="Uneklint I."/>
            <person name="Vallesi A."/>
            <person name="Karlsson L."/>
            <person name="Sjodin A."/>
        </authorList>
    </citation>
    <scope>NUCLEOTIDE SEQUENCE [LARGE SCALE GENOMIC DNA]</scope>
    <source>
        <strain evidence="8 10">FSC1325</strain>
    </source>
</reference>
<evidence type="ECO:0000256" key="5">
    <source>
        <dbReference type="SAM" id="Phobius"/>
    </source>
</evidence>
<evidence type="ECO:0000313" key="9">
    <source>
        <dbReference type="Proteomes" id="UP000251120"/>
    </source>
</evidence>